<comment type="caution">
    <text evidence="1">The sequence shown here is derived from an EMBL/GenBank/DDBJ whole genome shotgun (WGS) entry which is preliminary data.</text>
</comment>
<dbReference type="EMBL" id="JARJCW010000113">
    <property type="protein sequence ID" value="KAJ7193017.1"/>
    <property type="molecule type" value="Genomic_DNA"/>
</dbReference>
<dbReference type="Proteomes" id="UP001219525">
    <property type="component" value="Unassembled WGS sequence"/>
</dbReference>
<dbReference type="Gene3D" id="3.80.10.10">
    <property type="entry name" value="Ribonuclease Inhibitor"/>
    <property type="match status" value="1"/>
</dbReference>
<accession>A0AAD6Y615</accession>
<proteinExistence type="predicted"/>
<evidence type="ECO:0000313" key="2">
    <source>
        <dbReference type="Proteomes" id="UP001219525"/>
    </source>
</evidence>
<evidence type="ECO:0008006" key="3">
    <source>
        <dbReference type="Google" id="ProtNLM"/>
    </source>
</evidence>
<dbReference type="InterPro" id="IPR032675">
    <property type="entry name" value="LRR_dom_sf"/>
</dbReference>
<reference evidence="1" key="1">
    <citation type="submission" date="2023-03" db="EMBL/GenBank/DDBJ databases">
        <title>Massive genome expansion in bonnet fungi (Mycena s.s.) driven by repeated elements and novel gene families across ecological guilds.</title>
        <authorList>
            <consortium name="Lawrence Berkeley National Laboratory"/>
            <person name="Harder C.B."/>
            <person name="Miyauchi S."/>
            <person name="Viragh M."/>
            <person name="Kuo A."/>
            <person name="Thoen E."/>
            <person name="Andreopoulos B."/>
            <person name="Lu D."/>
            <person name="Skrede I."/>
            <person name="Drula E."/>
            <person name="Henrissat B."/>
            <person name="Morin E."/>
            <person name="Kohler A."/>
            <person name="Barry K."/>
            <person name="LaButti K."/>
            <person name="Morin E."/>
            <person name="Salamov A."/>
            <person name="Lipzen A."/>
            <person name="Mereny Z."/>
            <person name="Hegedus B."/>
            <person name="Baldrian P."/>
            <person name="Stursova M."/>
            <person name="Weitz H."/>
            <person name="Taylor A."/>
            <person name="Grigoriev I.V."/>
            <person name="Nagy L.G."/>
            <person name="Martin F."/>
            <person name="Kauserud H."/>
        </authorList>
    </citation>
    <scope>NUCLEOTIDE SEQUENCE</scope>
    <source>
        <strain evidence="1">9144</strain>
    </source>
</reference>
<keyword evidence="2" id="KW-1185">Reference proteome</keyword>
<evidence type="ECO:0000313" key="1">
    <source>
        <dbReference type="EMBL" id="KAJ7193017.1"/>
    </source>
</evidence>
<dbReference type="AlphaFoldDB" id="A0AAD6Y615"/>
<gene>
    <name evidence="1" type="ORF">GGX14DRAFT_479244</name>
</gene>
<name>A0AAD6Y615_9AGAR</name>
<sequence length="308" mass="34511">MPISRRKLDLPAELEREVFEMAAKVDIGTALRLALVARRVQTWIEPIIYARVVVARPPDADDAHWQRSLGAVFAARRRAKAKTANAGKPRVLRFIRTVPLRPASFFARHVKVLHVGNLTEPELITVLSTCTGISELGWWSCNPTAALVPALNLTSLRRLSVDQTYDFNLPGMNNHWTTITHLDITAPAVRTLSHQHELPPLARFPALTHLSFMCDFYSPLDAWGSILKACPRLKILLHLSTYMHQCVELLSNQERSDPRIVVMPPPVSSRTASWVHDVWPVAEEIVRERGVITAAEKKAASIVDVLDV</sequence>
<organism evidence="1 2">
    <name type="scientific">Mycena pura</name>
    <dbReference type="NCBI Taxonomy" id="153505"/>
    <lineage>
        <taxon>Eukaryota</taxon>
        <taxon>Fungi</taxon>
        <taxon>Dikarya</taxon>
        <taxon>Basidiomycota</taxon>
        <taxon>Agaricomycotina</taxon>
        <taxon>Agaricomycetes</taxon>
        <taxon>Agaricomycetidae</taxon>
        <taxon>Agaricales</taxon>
        <taxon>Marasmiineae</taxon>
        <taxon>Mycenaceae</taxon>
        <taxon>Mycena</taxon>
    </lineage>
</organism>
<dbReference type="SUPFAM" id="SSF52047">
    <property type="entry name" value="RNI-like"/>
    <property type="match status" value="1"/>
</dbReference>
<protein>
    <recommendedName>
        <fullName evidence="3">F-box domain-containing protein</fullName>
    </recommendedName>
</protein>